<evidence type="ECO:0000256" key="1">
    <source>
        <dbReference type="SAM" id="Phobius"/>
    </source>
</evidence>
<dbReference type="KEGG" id="nsg:H3L94_09350"/>
<dbReference type="InterPro" id="IPR016768">
    <property type="entry name" value="UCP019883"/>
</dbReference>
<feature type="transmembrane region" description="Helical" evidence="1">
    <location>
        <begin position="39"/>
        <end position="57"/>
    </location>
</feature>
<keyword evidence="1" id="KW-1133">Transmembrane helix</keyword>
<dbReference type="Proteomes" id="UP000514752">
    <property type="component" value="Chromosome"/>
</dbReference>
<dbReference type="EMBL" id="CP059567">
    <property type="protein sequence ID" value="QMT40049.1"/>
    <property type="molecule type" value="Genomic_DNA"/>
</dbReference>
<sequence length="99" mass="11273">MTAPMYVLLAVALVCANLPFVGNRWFGVKKLPKKRFPHHLLELAAGFLFVGALAYALEAQSGVVHDQGWAFYVVVLCLYLIFAFPAFVLRYFWHGRNRE</sequence>
<feature type="transmembrane region" description="Helical" evidence="1">
    <location>
        <begin position="6"/>
        <end position="27"/>
    </location>
</feature>
<dbReference type="RefSeq" id="WP_182121803.1">
    <property type="nucleotide sequence ID" value="NZ_CP059567.1"/>
</dbReference>
<reference evidence="2 3" key="1">
    <citation type="submission" date="2020-07" db="EMBL/GenBank/DDBJ databases">
        <title>Genomic diversity of species in the Neisseriaceae family.</title>
        <authorList>
            <person name="Vincent A.T."/>
            <person name="Bernet E."/>
            <person name="Veyrier F.J."/>
        </authorList>
    </citation>
    <scope>NUCLEOTIDE SEQUENCE [LARGE SCALE GENOMIC DNA]</scope>
    <source>
        <strain evidence="2 3">DSM 22244</strain>
    </source>
</reference>
<evidence type="ECO:0000313" key="3">
    <source>
        <dbReference type="Proteomes" id="UP000514752"/>
    </source>
</evidence>
<protein>
    <submittedName>
        <fullName evidence="2">DUF2818 family protein</fullName>
    </submittedName>
</protein>
<feature type="transmembrane region" description="Helical" evidence="1">
    <location>
        <begin position="69"/>
        <end position="93"/>
    </location>
</feature>
<keyword evidence="1" id="KW-0812">Transmembrane</keyword>
<accession>A0A7D7SG95</accession>
<name>A0A7D7SG95_9NEIS</name>
<dbReference type="AlphaFoldDB" id="A0A7D7SG95"/>
<proteinExistence type="predicted"/>
<evidence type="ECO:0000313" key="2">
    <source>
        <dbReference type="EMBL" id="QMT40049.1"/>
    </source>
</evidence>
<organism evidence="2 3">
    <name type="scientific">Neisseria shayeganii</name>
    <dbReference type="NCBI Taxonomy" id="607712"/>
    <lineage>
        <taxon>Bacteria</taxon>
        <taxon>Pseudomonadati</taxon>
        <taxon>Pseudomonadota</taxon>
        <taxon>Betaproteobacteria</taxon>
        <taxon>Neisseriales</taxon>
        <taxon>Neisseriaceae</taxon>
        <taxon>Neisseria</taxon>
    </lineage>
</organism>
<dbReference type="PIRSF" id="PIRSF019883">
    <property type="entry name" value="UCP019883"/>
    <property type="match status" value="1"/>
</dbReference>
<gene>
    <name evidence="2" type="ORF">H3L94_09350</name>
</gene>
<keyword evidence="1" id="KW-0472">Membrane</keyword>
<dbReference type="Pfam" id="PF10993">
    <property type="entry name" value="DUF2818"/>
    <property type="match status" value="1"/>
</dbReference>